<dbReference type="Pfam" id="PF00583">
    <property type="entry name" value="Acetyltransf_1"/>
    <property type="match status" value="2"/>
</dbReference>
<organism evidence="2 3">
    <name type="scientific">Neobacillus thermocopriae</name>
    <dbReference type="NCBI Taxonomy" id="1215031"/>
    <lineage>
        <taxon>Bacteria</taxon>
        <taxon>Bacillati</taxon>
        <taxon>Bacillota</taxon>
        <taxon>Bacilli</taxon>
        <taxon>Bacillales</taxon>
        <taxon>Bacillaceae</taxon>
        <taxon>Neobacillus</taxon>
    </lineage>
</organism>
<dbReference type="InterPro" id="IPR000182">
    <property type="entry name" value="GNAT_dom"/>
</dbReference>
<feature type="domain" description="N-acetyltransferase" evidence="1">
    <location>
        <begin position="141"/>
        <end position="275"/>
    </location>
</feature>
<evidence type="ECO:0000259" key="1">
    <source>
        <dbReference type="PROSITE" id="PS51186"/>
    </source>
</evidence>
<dbReference type="Proteomes" id="UP000481621">
    <property type="component" value="Unassembled WGS sequence"/>
</dbReference>
<feature type="domain" description="N-acetyltransferase" evidence="1">
    <location>
        <begin position="1"/>
        <end position="142"/>
    </location>
</feature>
<dbReference type="InterPro" id="IPR050276">
    <property type="entry name" value="MshD_Acetyltransferase"/>
</dbReference>
<dbReference type="PANTHER" id="PTHR43617">
    <property type="entry name" value="L-AMINO ACID N-ACETYLTRANSFERASE"/>
    <property type="match status" value="1"/>
</dbReference>
<keyword evidence="2" id="KW-0808">Transferase</keyword>
<dbReference type="Gene3D" id="3.40.630.30">
    <property type="match status" value="2"/>
</dbReference>
<dbReference type="AlphaFoldDB" id="A0A6B3TS44"/>
<evidence type="ECO:0000313" key="3">
    <source>
        <dbReference type="Proteomes" id="UP000481621"/>
    </source>
</evidence>
<dbReference type="PROSITE" id="PS51186">
    <property type="entry name" value="GNAT"/>
    <property type="match status" value="2"/>
</dbReference>
<dbReference type="PANTHER" id="PTHR43617:SF20">
    <property type="entry name" value="N-ALPHA-ACETYLTRANSFERASE RIMI"/>
    <property type="match status" value="1"/>
</dbReference>
<evidence type="ECO:0000313" key="2">
    <source>
        <dbReference type="EMBL" id="NEX79825.1"/>
    </source>
</evidence>
<dbReference type="GO" id="GO:0008999">
    <property type="term" value="F:protein-N-terminal-alanine acetyltransferase activity"/>
    <property type="evidence" value="ECO:0007669"/>
    <property type="project" value="TreeGrafter"/>
</dbReference>
<protein>
    <submittedName>
        <fullName evidence="2">GNAT family N-acetyltransferase</fullName>
    </submittedName>
</protein>
<comment type="caution">
    <text evidence="2">The sequence shown here is derived from an EMBL/GenBank/DDBJ whole genome shotgun (WGS) entry which is preliminary data.</text>
</comment>
<dbReference type="CDD" id="cd04301">
    <property type="entry name" value="NAT_SF"/>
    <property type="match status" value="2"/>
</dbReference>
<dbReference type="RefSeq" id="WP_163252319.1">
    <property type="nucleotide sequence ID" value="NZ_JAAIUV010000023.1"/>
</dbReference>
<dbReference type="InterPro" id="IPR016181">
    <property type="entry name" value="Acyl_CoA_acyltransferase"/>
</dbReference>
<gene>
    <name evidence="2" type="ORF">G4Z05_13255</name>
</gene>
<dbReference type="EMBL" id="JAAIUV010000023">
    <property type="protein sequence ID" value="NEX79825.1"/>
    <property type="molecule type" value="Genomic_DNA"/>
</dbReference>
<keyword evidence="3" id="KW-1185">Reference proteome</keyword>
<name>A0A6B3TS44_9BACI</name>
<proteinExistence type="predicted"/>
<reference evidence="2" key="1">
    <citation type="submission" date="2020-02" db="EMBL/GenBank/DDBJ databases">
        <title>Bacillus sedimentmangrovi sp. nov., isolated from sediment of the mangrove ecosystem.</title>
        <authorList>
            <person name="Liu G."/>
        </authorList>
    </citation>
    <scope>NUCLEOTIDE SEQUENCE [LARGE SCALE GENOMIC DNA]</scope>
    <source>
        <strain evidence="2">SgZ-7</strain>
    </source>
</reference>
<dbReference type="SUPFAM" id="SSF55729">
    <property type="entry name" value="Acyl-CoA N-acyltransferases (Nat)"/>
    <property type="match status" value="2"/>
</dbReference>
<accession>A0A6B3TS44</accession>
<sequence length="275" mass="31544">MLSEKELKEIKALQLLCENHGGFQLKLNDGMLQNRTENVKEDFFHYEDGQLVGFLGCYGFGNKVEICGMVHPDYRRRGIFSTLLEKGLAESKKRGFKRILLNAPTLSVSAKEFIKTIPCSYTITEYQMKWQKTDLFEDSSVTIRPSLTNNDREAEIQLEVLCFGFAEEEARKFDQELTENSTEQKFIIEVEGKIAGKIRVSEVNDEAWIYGFAVFPELQGIGIGRKALSKVVAMEQEKGLPVFLEVEAKNAHALRLYESVGFRTYHSQDYYTYLK</sequence>